<dbReference type="PANTHER" id="PTHR16631">
    <property type="entry name" value="GLUCAN 1,3-BETA-GLUCOSIDASE"/>
    <property type="match status" value="1"/>
</dbReference>
<keyword evidence="5" id="KW-0964">Secreted</keyword>
<accession>A0A5C8V203</accession>
<comment type="subcellular location">
    <subcellularLocation>
        <location evidence="2">Cell membrane</location>
    </subcellularLocation>
    <subcellularLocation>
        <location evidence="1">Secreted</location>
        <location evidence="1">Cell wall</location>
    </subcellularLocation>
</comment>
<dbReference type="SUPFAM" id="SSF51445">
    <property type="entry name" value="(Trans)glycosidases"/>
    <property type="match status" value="1"/>
</dbReference>
<evidence type="ECO:0000256" key="13">
    <source>
        <dbReference type="ARBA" id="ARBA00037649"/>
    </source>
</evidence>
<dbReference type="GO" id="GO:0005576">
    <property type="term" value="C:extracellular region"/>
    <property type="evidence" value="ECO:0007669"/>
    <property type="project" value="TreeGrafter"/>
</dbReference>
<name>A0A5C8V203_9FLAO</name>
<evidence type="ECO:0000256" key="6">
    <source>
        <dbReference type="ARBA" id="ARBA00022729"/>
    </source>
</evidence>
<dbReference type="GO" id="GO:0000272">
    <property type="term" value="P:polysaccharide catabolic process"/>
    <property type="evidence" value="ECO:0007669"/>
    <property type="project" value="UniProtKB-KW"/>
</dbReference>
<dbReference type="AlphaFoldDB" id="A0A5C8V203"/>
<dbReference type="InterPro" id="IPR050732">
    <property type="entry name" value="Beta-glucan_modifiers"/>
</dbReference>
<keyword evidence="6" id="KW-0732">Signal</keyword>
<evidence type="ECO:0000256" key="10">
    <source>
        <dbReference type="ARBA" id="ARBA00023277"/>
    </source>
</evidence>
<evidence type="ECO:0000256" key="12">
    <source>
        <dbReference type="ARBA" id="ARBA00023326"/>
    </source>
</evidence>
<reference evidence="16 17" key="1">
    <citation type="submission" date="2019-08" db="EMBL/GenBank/DDBJ databases">
        <title>Professor.</title>
        <authorList>
            <person name="Park J.S."/>
        </authorList>
    </citation>
    <scope>NUCLEOTIDE SEQUENCE [LARGE SCALE GENOMIC DNA]</scope>
    <source>
        <strain evidence="16 17">176CP5-101</strain>
    </source>
</reference>
<organism evidence="16 17">
    <name type="scientific">Flagellimonas hymeniacidonis</name>
    <dbReference type="NCBI Taxonomy" id="2603628"/>
    <lineage>
        <taxon>Bacteria</taxon>
        <taxon>Pseudomonadati</taxon>
        <taxon>Bacteroidota</taxon>
        <taxon>Flavobacteriia</taxon>
        <taxon>Flavobacteriales</taxon>
        <taxon>Flavobacteriaceae</taxon>
        <taxon>Flagellimonas</taxon>
    </lineage>
</organism>
<gene>
    <name evidence="16" type="ORF">FVB32_10015</name>
</gene>
<dbReference type="InterPro" id="IPR000490">
    <property type="entry name" value="Glyco_hydro_17"/>
</dbReference>
<keyword evidence="10" id="KW-0119">Carbohydrate metabolism</keyword>
<evidence type="ECO:0000256" key="8">
    <source>
        <dbReference type="ARBA" id="ARBA00023136"/>
    </source>
</evidence>
<comment type="function">
    <text evidence="13">Glucanases play a role in cell expansion during growth, in cell-cell fusion during mating, and in spore release during sporulation. This enzyme may be involved in beta-glucan degradation. Active on laminarin and lichenan.</text>
</comment>
<keyword evidence="12" id="KW-0624">Polysaccharide degradation</keyword>
<proteinExistence type="predicted"/>
<comment type="caution">
    <text evidence="16">The sequence shown here is derived from an EMBL/GenBank/DDBJ whole genome shotgun (WGS) entry which is preliminary data.</text>
</comment>
<evidence type="ECO:0000256" key="15">
    <source>
        <dbReference type="ARBA" id="ARBA00043078"/>
    </source>
</evidence>
<keyword evidence="9" id="KW-0325">Glycoprotein</keyword>
<evidence type="ECO:0000256" key="9">
    <source>
        <dbReference type="ARBA" id="ARBA00023180"/>
    </source>
</evidence>
<dbReference type="GO" id="GO:0071555">
    <property type="term" value="P:cell wall organization"/>
    <property type="evidence" value="ECO:0007669"/>
    <property type="project" value="UniProtKB-KW"/>
</dbReference>
<keyword evidence="8" id="KW-0472">Membrane</keyword>
<evidence type="ECO:0000313" key="16">
    <source>
        <dbReference type="EMBL" id="TXN34925.1"/>
    </source>
</evidence>
<dbReference type="Proteomes" id="UP000321456">
    <property type="component" value="Unassembled WGS sequence"/>
</dbReference>
<keyword evidence="7 16" id="KW-0378">Hydrolase</keyword>
<dbReference type="GO" id="GO:0042973">
    <property type="term" value="F:glucan endo-1,3-beta-D-glucosidase activity"/>
    <property type="evidence" value="ECO:0007669"/>
    <property type="project" value="TreeGrafter"/>
</dbReference>
<evidence type="ECO:0000256" key="2">
    <source>
        <dbReference type="ARBA" id="ARBA00004236"/>
    </source>
</evidence>
<keyword evidence="17" id="KW-1185">Reference proteome</keyword>
<dbReference type="GO" id="GO:0005886">
    <property type="term" value="C:plasma membrane"/>
    <property type="evidence" value="ECO:0007669"/>
    <property type="project" value="UniProtKB-SubCell"/>
</dbReference>
<evidence type="ECO:0000256" key="5">
    <source>
        <dbReference type="ARBA" id="ARBA00022525"/>
    </source>
</evidence>
<evidence type="ECO:0000256" key="3">
    <source>
        <dbReference type="ARBA" id="ARBA00022475"/>
    </source>
</evidence>
<keyword evidence="3" id="KW-1003">Cell membrane</keyword>
<dbReference type="GO" id="GO:0009986">
    <property type="term" value="C:cell surface"/>
    <property type="evidence" value="ECO:0007669"/>
    <property type="project" value="TreeGrafter"/>
</dbReference>
<keyword evidence="4" id="KW-0134">Cell wall</keyword>
<dbReference type="InterPro" id="IPR017853">
    <property type="entry name" value="GH"/>
</dbReference>
<protein>
    <recommendedName>
        <fullName evidence="15">Endo-1,3-beta-glucanase btgC</fullName>
    </recommendedName>
    <alternativeName>
        <fullName evidence="14">Laminarinase btgC</fullName>
    </alternativeName>
</protein>
<dbReference type="EMBL" id="VRUR01000002">
    <property type="protein sequence ID" value="TXN34925.1"/>
    <property type="molecule type" value="Genomic_DNA"/>
</dbReference>
<sequence length="430" mass="48619">MKSILKIIVTAMVLIANHSCKEKSIKTEENQPQTKKEVTAKDILGNPDYLAISYGGYRAATRDVQPTIKELKEDMKILSAMGIKILRTYNVQLQQASNLLKAISELKREDSNFEMYVMLGAWIDCKNAWTGETPDHDVESEQNEGEIARAVALANQYPDIVKIIAVGNEAMVKWATSYYVQPSVILKWVNHLQELKKNGELPKDLWITSSDDFASWGGGEESYHTEDLESLIKAVDYISMHTYAYHNSHYNPEFWGVPDEEEELSDIEKIDAAMLRAKEFAKSQYKAVSEYAKSLGVDKPIHIGETGWATISNGHYGPTGSKATDEYKEAAYHNHIREWTNTNGISCFYFEAFNERWKDAHNQQGSENHFGLITIDGKAKYALWDMVDQGIFNGLTRNGKPITKTYNGDKEALMNDVLVPPLKREQAVAE</sequence>
<evidence type="ECO:0000313" key="17">
    <source>
        <dbReference type="Proteomes" id="UP000321456"/>
    </source>
</evidence>
<dbReference type="PANTHER" id="PTHR16631:SF17">
    <property type="entry name" value="GLUCAN ENDO-1,3-BETA-GLUCOSIDASE BTGC"/>
    <property type="match status" value="1"/>
</dbReference>
<evidence type="ECO:0000256" key="14">
    <source>
        <dbReference type="ARBA" id="ARBA00042373"/>
    </source>
</evidence>
<evidence type="ECO:0000256" key="11">
    <source>
        <dbReference type="ARBA" id="ARBA00023316"/>
    </source>
</evidence>
<dbReference type="Pfam" id="PF00332">
    <property type="entry name" value="Glyco_hydro_17"/>
    <property type="match status" value="1"/>
</dbReference>
<evidence type="ECO:0000256" key="4">
    <source>
        <dbReference type="ARBA" id="ARBA00022512"/>
    </source>
</evidence>
<evidence type="ECO:0000256" key="1">
    <source>
        <dbReference type="ARBA" id="ARBA00004191"/>
    </source>
</evidence>
<dbReference type="Gene3D" id="3.20.20.80">
    <property type="entry name" value="Glycosidases"/>
    <property type="match status" value="1"/>
</dbReference>
<evidence type="ECO:0000256" key="7">
    <source>
        <dbReference type="ARBA" id="ARBA00022801"/>
    </source>
</evidence>
<dbReference type="RefSeq" id="WP_147743660.1">
    <property type="nucleotide sequence ID" value="NZ_VRUR01000002.1"/>
</dbReference>
<keyword evidence="11" id="KW-0961">Cell wall biogenesis/degradation</keyword>